<comment type="caution">
    <text evidence="2">The sequence shown here is derived from an EMBL/GenBank/DDBJ whole genome shotgun (WGS) entry which is preliminary data.</text>
</comment>
<proteinExistence type="predicted"/>
<name>A0ABT7YYN6_9ACTN</name>
<evidence type="ECO:0000313" key="1">
    <source>
        <dbReference type="EMBL" id="MDN3241839.1"/>
    </source>
</evidence>
<dbReference type="EMBL" id="JAUEMJ010000006">
    <property type="protein sequence ID" value="MDN3241839.1"/>
    <property type="molecule type" value="Genomic_DNA"/>
</dbReference>
<dbReference type="Proteomes" id="UP001171902">
    <property type="component" value="Unassembled WGS sequence"/>
</dbReference>
<organism evidence="2 3">
    <name type="scientific">Glycomyces tritici</name>
    <dbReference type="NCBI Taxonomy" id="2665176"/>
    <lineage>
        <taxon>Bacteria</taxon>
        <taxon>Bacillati</taxon>
        <taxon>Actinomycetota</taxon>
        <taxon>Actinomycetes</taxon>
        <taxon>Glycomycetales</taxon>
        <taxon>Glycomycetaceae</taxon>
        <taxon>Glycomyces</taxon>
    </lineage>
</organism>
<evidence type="ECO:0000313" key="2">
    <source>
        <dbReference type="EMBL" id="MDN3243692.1"/>
    </source>
</evidence>
<gene>
    <name evidence="1" type="ORF">QWI33_19095</name>
    <name evidence="2" type="ORF">QWI33_28535</name>
</gene>
<dbReference type="EMBL" id="JAUEMJ010000016">
    <property type="protein sequence ID" value="MDN3243692.1"/>
    <property type="molecule type" value="Genomic_DNA"/>
</dbReference>
<sequence length="82" mass="9202">MNEMRYDYRNATPKMNFLAVEALIRALYGEEELADDIAAADQYRVQISTIVKIVTQSAPMQAQLDIYLAEAEALATQWSSAT</sequence>
<keyword evidence="3" id="KW-1185">Reference proteome</keyword>
<reference evidence="2" key="1">
    <citation type="submission" date="2023-06" db="EMBL/GenBank/DDBJ databases">
        <title>Gycomyces niveus sp.nov., a novel actinomycete isolated from soil in Shouguang.</title>
        <authorList>
            <person name="Yang X."/>
            <person name="Zhao J."/>
        </authorList>
    </citation>
    <scope>NUCLEOTIDE SEQUENCE</scope>
    <source>
        <strain evidence="2">NEAU C2</strain>
    </source>
</reference>
<protein>
    <submittedName>
        <fullName evidence="2">Uncharacterized protein</fullName>
    </submittedName>
</protein>
<evidence type="ECO:0000313" key="3">
    <source>
        <dbReference type="Proteomes" id="UP001171902"/>
    </source>
</evidence>
<dbReference type="RefSeq" id="WP_289958747.1">
    <property type="nucleotide sequence ID" value="NZ_JAUEMJ010000006.1"/>
</dbReference>
<accession>A0ABT7YYN6</accession>